<dbReference type="EMBL" id="JADMLG010000009">
    <property type="protein sequence ID" value="MBH0778955.1"/>
    <property type="molecule type" value="Genomic_DNA"/>
</dbReference>
<proteinExistence type="predicted"/>
<dbReference type="Proteomes" id="UP000655751">
    <property type="component" value="Unassembled WGS sequence"/>
</dbReference>
<name>A0A931N1Z5_9NOCA</name>
<organism evidence="1 2">
    <name type="scientific">Nocardia bovistercoris</name>
    <dbReference type="NCBI Taxonomy" id="2785916"/>
    <lineage>
        <taxon>Bacteria</taxon>
        <taxon>Bacillati</taxon>
        <taxon>Actinomycetota</taxon>
        <taxon>Actinomycetes</taxon>
        <taxon>Mycobacteriales</taxon>
        <taxon>Nocardiaceae</taxon>
        <taxon>Nocardia</taxon>
    </lineage>
</organism>
<accession>A0A931N1Z5</accession>
<gene>
    <name evidence="1" type="ORF">IT779_22000</name>
</gene>
<sequence>MNGAHAEHDSTGQPVLISLTAPPRRALADGLVRPVGSGAAHTVPRLDAHLPDPEVADFLATVVHTDTGFVARTDDGARVLAVIAATVAALCGEDIRTALTSPDIDFLRALEPPAVEALRGVLRAVETDHPDPVHAALGILAA</sequence>
<reference evidence="1" key="1">
    <citation type="submission" date="2020-11" db="EMBL/GenBank/DDBJ databases">
        <title>Nocardia NEAU-351.nov., a novel actinomycete isolated from the cow dung.</title>
        <authorList>
            <person name="Zhang X."/>
        </authorList>
    </citation>
    <scope>NUCLEOTIDE SEQUENCE</scope>
    <source>
        <strain evidence="1">NEAU-351</strain>
    </source>
</reference>
<evidence type="ECO:0000313" key="1">
    <source>
        <dbReference type="EMBL" id="MBH0778955.1"/>
    </source>
</evidence>
<keyword evidence="2" id="KW-1185">Reference proteome</keyword>
<evidence type="ECO:0000313" key="2">
    <source>
        <dbReference type="Proteomes" id="UP000655751"/>
    </source>
</evidence>
<dbReference type="AlphaFoldDB" id="A0A931N1Z5"/>
<comment type="caution">
    <text evidence="1">The sequence shown here is derived from an EMBL/GenBank/DDBJ whole genome shotgun (WGS) entry which is preliminary data.</text>
</comment>
<protein>
    <submittedName>
        <fullName evidence="1">Uncharacterized protein</fullName>
    </submittedName>
</protein>